<reference evidence="3" key="1">
    <citation type="submission" date="2016-06" db="UniProtKB">
        <authorList>
            <consortium name="WormBaseParasite"/>
        </authorList>
    </citation>
    <scope>IDENTIFICATION</scope>
</reference>
<reference evidence="1 2" key="2">
    <citation type="submission" date="2018-11" db="EMBL/GenBank/DDBJ databases">
        <authorList>
            <consortium name="Pathogen Informatics"/>
        </authorList>
    </citation>
    <scope>NUCLEOTIDE SEQUENCE [LARGE SCALE GENOMIC DNA]</scope>
</reference>
<protein>
    <submittedName>
        <fullName evidence="3">PIN_6 domain-containing protein</fullName>
    </submittedName>
</protein>
<gene>
    <name evidence="1" type="ORF">GPUH_LOCUS11624</name>
</gene>
<evidence type="ECO:0000313" key="2">
    <source>
        <dbReference type="Proteomes" id="UP000271098"/>
    </source>
</evidence>
<dbReference type="AlphaFoldDB" id="A0A183DSD3"/>
<evidence type="ECO:0000313" key="3">
    <source>
        <dbReference type="WBParaSite" id="GPUH_0001163801-mRNA-1"/>
    </source>
</evidence>
<sequence length="87" mass="9337">MSLPNKHEAEAKQESKAVVTLIDSDHDFLATLTDIDSALHSRLASHSYTALDSCLALASCLFGIDIDLGSPLNEASINSIVIRGKRL</sequence>
<name>A0A183DSD3_9BILA</name>
<dbReference type="WBParaSite" id="GPUH_0001163801-mRNA-1">
    <property type="protein sequence ID" value="GPUH_0001163801-mRNA-1"/>
    <property type="gene ID" value="GPUH_0001163801"/>
</dbReference>
<evidence type="ECO:0000313" key="1">
    <source>
        <dbReference type="EMBL" id="VDN19025.1"/>
    </source>
</evidence>
<organism evidence="3">
    <name type="scientific">Gongylonema pulchrum</name>
    <dbReference type="NCBI Taxonomy" id="637853"/>
    <lineage>
        <taxon>Eukaryota</taxon>
        <taxon>Metazoa</taxon>
        <taxon>Ecdysozoa</taxon>
        <taxon>Nematoda</taxon>
        <taxon>Chromadorea</taxon>
        <taxon>Rhabditida</taxon>
        <taxon>Spirurina</taxon>
        <taxon>Spiruromorpha</taxon>
        <taxon>Spiruroidea</taxon>
        <taxon>Gongylonematidae</taxon>
        <taxon>Gongylonema</taxon>
    </lineage>
</organism>
<dbReference type="EMBL" id="UYRT01078679">
    <property type="protein sequence ID" value="VDN19025.1"/>
    <property type="molecule type" value="Genomic_DNA"/>
</dbReference>
<proteinExistence type="predicted"/>
<dbReference type="Proteomes" id="UP000271098">
    <property type="component" value="Unassembled WGS sequence"/>
</dbReference>
<accession>A0A183DSD3</accession>
<keyword evidence="2" id="KW-1185">Reference proteome</keyword>